<evidence type="ECO:0000256" key="1">
    <source>
        <dbReference type="SAM" id="MobiDB-lite"/>
    </source>
</evidence>
<sequence length="290" mass="28861">MGGRLAGASVGGGVVSPYPLFAAGHSPHPSQAGLAQYASVPPSQIGHGSDSTHSPPPSAGFVAGGHPGEWRHPSPGPSLGAQTSSSSGGGGAAAGMSAARMAKEREAFGGGGFVGGVGMPVPHHPNAPPSAYYQGYAPQGRRMSVESSGAQSGVFYSTNSDYSQGNSSGAYPTSSQQHGGGSQRLSVANPDSEDSYPNPHPAHFDENARQAYLASGPSRVRVAQDAGGLGDEEIPPTYESLLAARAARGEAAPVAPPEKGGLTVRNDSDDPEHENEASGAGASGSGARAV</sequence>
<name>A0ABR3EN49_9AGAR</name>
<feature type="compositionally biased region" description="Low complexity" evidence="1">
    <location>
        <begin position="277"/>
        <end position="290"/>
    </location>
</feature>
<keyword evidence="3" id="KW-1185">Reference proteome</keyword>
<feature type="region of interest" description="Disordered" evidence="1">
    <location>
        <begin position="17"/>
        <end position="98"/>
    </location>
</feature>
<evidence type="ECO:0000313" key="2">
    <source>
        <dbReference type="EMBL" id="KAL0564250.1"/>
    </source>
</evidence>
<organism evidence="2 3">
    <name type="scientific">Marasmius crinis-equi</name>
    <dbReference type="NCBI Taxonomy" id="585013"/>
    <lineage>
        <taxon>Eukaryota</taxon>
        <taxon>Fungi</taxon>
        <taxon>Dikarya</taxon>
        <taxon>Basidiomycota</taxon>
        <taxon>Agaricomycotina</taxon>
        <taxon>Agaricomycetes</taxon>
        <taxon>Agaricomycetidae</taxon>
        <taxon>Agaricales</taxon>
        <taxon>Marasmiineae</taxon>
        <taxon>Marasmiaceae</taxon>
        <taxon>Marasmius</taxon>
    </lineage>
</organism>
<feature type="region of interest" description="Disordered" evidence="1">
    <location>
        <begin position="156"/>
        <end position="290"/>
    </location>
</feature>
<gene>
    <name evidence="2" type="ORF">V5O48_017800</name>
</gene>
<evidence type="ECO:0000313" key="3">
    <source>
        <dbReference type="Proteomes" id="UP001465976"/>
    </source>
</evidence>
<comment type="caution">
    <text evidence="2">The sequence shown here is derived from an EMBL/GenBank/DDBJ whole genome shotgun (WGS) entry which is preliminary data.</text>
</comment>
<feature type="compositionally biased region" description="Polar residues" evidence="1">
    <location>
        <begin position="156"/>
        <end position="177"/>
    </location>
</feature>
<feature type="compositionally biased region" description="Low complexity" evidence="1">
    <location>
        <begin position="243"/>
        <end position="253"/>
    </location>
</feature>
<proteinExistence type="predicted"/>
<dbReference type="Proteomes" id="UP001465976">
    <property type="component" value="Unassembled WGS sequence"/>
</dbReference>
<dbReference type="EMBL" id="JBAHYK010002901">
    <property type="protein sequence ID" value="KAL0564250.1"/>
    <property type="molecule type" value="Genomic_DNA"/>
</dbReference>
<accession>A0ABR3EN49</accession>
<reference evidence="2 3" key="1">
    <citation type="submission" date="2024-02" db="EMBL/GenBank/DDBJ databases">
        <title>A draft genome for the cacao thread blight pathogen Marasmius crinis-equi.</title>
        <authorList>
            <person name="Cohen S.P."/>
            <person name="Baruah I.K."/>
            <person name="Amoako-Attah I."/>
            <person name="Bukari Y."/>
            <person name="Meinhardt L.W."/>
            <person name="Bailey B.A."/>
        </authorList>
    </citation>
    <scope>NUCLEOTIDE SEQUENCE [LARGE SCALE GENOMIC DNA]</scope>
    <source>
        <strain evidence="2 3">GH-76</strain>
    </source>
</reference>
<protein>
    <submittedName>
        <fullName evidence="2">Uncharacterized protein</fullName>
    </submittedName>
</protein>